<dbReference type="Gene3D" id="3.40.50.720">
    <property type="entry name" value="NAD(P)-binding Rossmann-like Domain"/>
    <property type="match status" value="2"/>
</dbReference>
<protein>
    <recommendedName>
        <fullName evidence="9">Trk system potassium uptake protein TrkA</fullName>
    </recommendedName>
</protein>
<dbReference type="SUPFAM" id="SSF51735">
    <property type="entry name" value="NAD(P)-binding Rossmann-fold domains"/>
    <property type="match status" value="2"/>
</dbReference>
<sequence>MRIIIIGVGEVGFHVAKALSQENFDITVIDIDPLKCRRATEHLDVIVVEGNGASPKNLLKANVEGADYVLALTRSDEVNLISSQQAHVLGAKKIIARLRNQQYSERDSIIRPEKFGVDLLIHPEKVVCQEIVRLVCHPYAKHIMEFEGGRLLMIGLRINADCKIVGSSVQSLCESCTDFKFGVVSVKKNGNSVIPWSDFVFEENSTVNFIVKTNRLENLLELIGIPAVKTKRIMISGGSKIGRTLAEELQDKMSVRIIENRRDKAGIIANQLQDTMVIHADGTDVEFLKSENVHEIDSYIAVTENEKTNLLSGFLAHHLGVKQAIMHMVTTDYLPIIQEIGIGAVVSKNMSTVNSIIREIRSDQSEVSLITFDELDVEAIEIMPEPGSRVTQFPLSEIDFPKESIVGVINHHGHLSIARGDSQLTHEDTVLAFAKNKVVPKLRKLFIKP</sequence>
<keyword evidence="2" id="KW-0633">Potassium transport</keyword>
<dbReference type="InterPro" id="IPR006036">
    <property type="entry name" value="K_uptake_TrkA"/>
</dbReference>
<dbReference type="PROSITE" id="PS51202">
    <property type="entry name" value="RCK_C"/>
    <property type="match status" value="2"/>
</dbReference>
<reference evidence="8" key="1">
    <citation type="submission" date="2018-05" db="EMBL/GenBank/DDBJ databases">
        <authorList>
            <person name="Lanie J.A."/>
            <person name="Ng W.-L."/>
            <person name="Kazmierczak K.M."/>
            <person name="Andrzejewski T.M."/>
            <person name="Davidsen T.M."/>
            <person name="Wayne K.J."/>
            <person name="Tettelin H."/>
            <person name="Glass J.I."/>
            <person name="Rusch D."/>
            <person name="Podicherti R."/>
            <person name="Tsui H.-C.T."/>
            <person name="Winkler M.E."/>
        </authorList>
    </citation>
    <scope>NUCLEOTIDE SEQUENCE</scope>
</reference>
<dbReference type="InterPro" id="IPR050721">
    <property type="entry name" value="Trk_Ktr_HKT_K-transport"/>
</dbReference>
<dbReference type="PANTHER" id="PTHR43833">
    <property type="entry name" value="POTASSIUM CHANNEL PROTEIN 2-RELATED-RELATED"/>
    <property type="match status" value="1"/>
</dbReference>
<feature type="domain" description="RCK C-terminal" evidence="7">
    <location>
        <begin position="367"/>
        <end position="448"/>
    </location>
</feature>
<evidence type="ECO:0000259" key="6">
    <source>
        <dbReference type="PROSITE" id="PS51201"/>
    </source>
</evidence>
<dbReference type="GO" id="GO:0005886">
    <property type="term" value="C:plasma membrane"/>
    <property type="evidence" value="ECO:0007669"/>
    <property type="project" value="InterPro"/>
</dbReference>
<dbReference type="Gene3D" id="3.30.70.1450">
    <property type="entry name" value="Regulator of K+ conductance, C-terminal domain"/>
    <property type="match status" value="2"/>
</dbReference>
<name>A0A382DDH6_9ZZZZ</name>
<feature type="domain" description="RCK C-terminal" evidence="7">
    <location>
        <begin position="141"/>
        <end position="225"/>
    </location>
</feature>
<gene>
    <name evidence="8" type="ORF">METZ01_LOCUS189053</name>
</gene>
<dbReference type="NCBIfam" id="NF007039">
    <property type="entry name" value="PRK09496.3-2"/>
    <property type="match status" value="1"/>
</dbReference>
<dbReference type="SUPFAM" id="SSF116726">
    <property type="entry name" value="TrkA C-terminal domain-like"/>
    <property type="match status" value="2"/>
</dbReference>
<feature type="domain" description="RCK N-terminal" evidence="6">
    <location>
        <begin position="230"/>
        <end position="347"/>
    </location>
</feature>
<feature type="domain" description="RCK N-terminal" evidence="6">
    <location>
        <begin position="1"/>
        <end position="121"/>
    </location>
</feature>
<evidence type="ECO:0000259" key="7">
    <source>
        <dbReference type="PROSITE" id="PS51202"/>
    </source>
</evidence>
<evidence type="ECO:0000256" key="2">
    <source>
        <dbReference type="ARBA" id="ARBA00022538"/>
    </source>
</evidence>
<evidence type="ECO:0008006" key="9">
    <source>
        <dbReference type="Google" id="ProtNLM"/>
    </source>
</evidence>
<dbReference type="GO" id="GO:0015079">
    <property type="term" value="F:potassium ion transmembrane transporter activity"/>
    <property type="evidence" value="ECO:0007669"/>
    <property type="project" value="InterPro"/>
</dbReference>
<dbReference type="InterPro" id="IPR006037">
    <property type="entry name" value="RCK_C"/>
</dbReference>
<dbReference type="EMBL" id="UINC01038750">
    <property type="protein sequence ID" value="SVB36199.1"/>
    <property type="molecule type" value="Genomic_DNA"/>
</dbReference>
<keyword evidence="1" id="KW-0813">Transport</keyword>
<keyword evidence="5" id="KW-0406">Ion transport</keyword>
<keyword evidence="3" id="KW-0630">Potassium</keyword>
<dbReference type="PRINTS" id="PR00335">
    <property type="entry name" value="KUPTAKETRKA"/>
</dbReference>
<dbReference type="NCBIfam" id="NF007031">
    <property type="entry name" value="PRK09496.1-2"/>
    <property type="match status" value="1"/>
</dbReference>
<dbReference type="PROSITE" id="PS51201">
    <property type="entry name" value="RCK_N"/>
    <property type="match status" value="2"/>
</dbReference>
<evidence type="ECO:0000256" key="1">
    <source>
        <dbReference type="ARBA" id="ARBA00022448"/>
    </source>
</evidence>
<organism evidence="8">
    <name type="scientific">marine metagenome</name>
    <dbReference type="NCBI Taxonomy" id="408172"/>
    <lineage>
        <taxon>unclassified sequences</taxon>
        <taxon>metagenomes</taxon>
        <taxon>ecological metagenomes</taxon>
    </lineage>
</organism>
<evidence type="ECO:0000256" key="3">
    <source>
        <dbReference type="ARBA" id="ARBA00022958"/>
    </source>
</evidence>
<accession>A0A382DDH6</accession>
<dbReference type="InterPro" id="IPR036291">
    <property type="entry name" value="NAD(P)-bd_dom_sf"/>
</dbReference>
<evidence type="ECO:0000256" key="4">
    <source>
        <dbReference type="ARBA" id="ARBA00023027"/>
    </source>
</evidence>
<dbReference type="AlphaFoldDB" id="A0A382DDH6"/>
<dbReference type="Pfam" id="PF02254">
    <property type="entry name" value="TrkA_N"/>
    <property type="match status" value="2"/>
</dbReference>
<proteinExistence type="predicted"/>
<evidence type="ECO:0000313" key="8">
    <source>
        <dbReference type="EMBL" id="SVB36199.1"/>
    </source>
</evidence>
<evidence type="ECO:0000256" key="5">
    <source>
        <dbReference type="ARBA" id="ARBA00023065"/>
    </source>
</evidence>
<dbReference type="InterPro" id="IPR036721">
    <property type="entry name" value="RCK_C_sf"/>
</dbReference>
<dbReference type="InterPro" id="IPR003148">
    <property type="entry name" value="RCK_N"/>
</dbReference>
<keyword evidence="4" id="KW-0520">NAD</keyword>
<dbReference type="PANTHER" id="PTHR43833:SF5">
    <property type="entry name" value="TRK SYSTEM POTASSIUM UPTAKE PROTEIN TRKA"/>
    <property type="match status" value="1"/>
</dbReference>